<feature type="domain" description="Secretion system C-terminal sorting" evidence="3">
    <location>
        <begin position="525"/>
        <end position="585"/>
    </location>
</feature>
<dbReference type="InterPro" id="IPR026906">
    <property type="entry name" value="LRR_5"/>
</dbReference>
<accession>A0A2S7WMJ8</accession>
<dbReference type="OrthoDB" id="1195357at2"/>
<dbReference type="PANTHER" id="PTHR45661">
    <property type="entry name" value="SURFACE ANTIGEN"/>
    <property type="match status" value="1"/>
</dbReference>
<dbReference type="InterPro" id="IPR026444">
    <property type="entry name" value="Secre_tail"/>
</dbReference>
<dbReference type="Gene3D" id="3.40.50.12480">
    <property type="match status" value="1"/>
</dbReference>
<protein>
    <recommendedName>
        <fullName evidence="3">Secretion system C-terminal sorting domain-containing protein</fullName>
    </recommendedName>
</protein>
<dbReference type="EMBL" id="MSCN01000001">
    <property type="protein sequence ID" value="PQJ78820.1"/>
    <property type="molecule type" value="Genomic_DNA"/>
</dbReference>
<dbReference type="Pfam" id="PF13306">
    <property type="entry name" value="LRR_5"/>
    <property type="match status" value="2"/>
</dbReference>
<dbReference type="SUPFAM" id="SSF52058">
    <property type="entry name" value="L domain-like"/>
    <property type="match status" value="1"/>
</dbReference>
<dbReference type="RefSeq" id="WP_105015415.1">
    <property type="nucleotide sequence ID" value="NZ_MSCN01000001.1"/>
</dbReference>
<dbReference type="InterPro" id="IPR032675">
    <property type="entry name" value="LRR_dom_sf"/>
</dbReference>
<proteinExistence type="predicted"/>
<dbReference type="NCBIfam" id="TIGR04183">
    <property type="entry name" value="Por_Secre_tail"/>
    <property type="match status" value="1"/>
</dbReference>
<evidence type="ECO:0000313" key="5">
    <source>
        <dbReference type="Proteomes" id="UP000238882"/>
    </source>
</evidence>
<dbReference type="Proteomes" id="UP000238882">
    <property type="component" value="Unassembled WGS sequence"/>
</dbReference>
<evidence type="ECO:0000313" key="4">
    <source>
        <dbReference type="EMBL" id="PQJ78820.1"/>
    </source>
</evidence>
<evidence type="ECO:0000256" key="2">
    <source>
        <dbReference type="SAM" id="SignalP"/>
    </source>
</evidence>
<keyword evidence="5" id="KW-1185">Reference proteome</keyword>
<dbReference type="AlphaFoldDB" id="A0A2S7WMJ8"/>
<dbReference type="Gene3D" id="3.80.10.10">
    <property type="entry name" value="Ribonuclease Inhibitor"/>
    <property type="match status" value="2"/>
</dbReference>
<feature type="chain" id="PRO_5015546887" description="Secretion system C-terminal sorting domain-containing protein" evidence="2">
    <location>
        <begin position="22"/>
        <end position="586"/>
    </location>
</feature>
<dbReference type="PANTHER" id="PTHR45661:SF3">
    <property type="entry name" value="IG-LIKE DOMAIN-CONTAINING PROTEIN"/>
    <property type="match status" value="1"/>
</dbReference>
<organism evidence="4 5">
    <name type="scientific">Polaribacter porphyrae</name>
    <dbReference type="NCBI Taxonomy" id="1137780"/>
    <lineage>
        <taxon>Bacteria</taxon>
        <taxon>Pseudomonadati</taxon>
        <taxon>Bacteroidota</taxon>
        <taxon>Flavobacteriia</taxon>
        <taxon>Flavobacteriales</taxon>
        <taxon>Flavobacteriaceae</taxon>
    </lineage>
</organism>
<feature type="signal peptide" evidence="2">
    <location>
        <begin position="1"/>
        <end position="21"/>
    </location>
</feature>
<keyword evidence="1 2" id="KW-0732">Signal</keyword>
<gene>
    <name evidence="4" type="ORF">BTO18_06305</name>
</gene>
<comment type="caution">
    <text evidence="4">The sequence shown here is derived from an EMBL/GenBank/DDBJ whole genome shotgun (WGS) entry which is preliminary data.</text>
</comment>
<dbReference type="Pfam" id="PF18962">
    <property type="entry name" value="Por_Secre_tail"/>
    <property type="match status" value="1"/>
</dbReference>
<evidence type="ECO:0000259" key="3">
    <source>
        <dbReference type="Pfam" id="PF18962"/>
    </source>
</evidence>
<reference evidence="4 5" key="1">
    <citation type="submission" date="2016-12" db="EMBL/GenBank/DDBJ databases">
        <title>Trade-off between light-utilization and light-protection in marine flavobacteria.</title>
        <authorList>
            <person name="Kumagai Y."/>
            <person name="Yoshizawa S."/>
            <person name="Kogure K."/>
            <person name="Iwasaki W."/>
        </authorList>
    </citation>
    <scope>NUCLEOTIDE SEQUENCE [LARGE SCALE GENOMIC DNA]</scope>
    <source>
        <strain evidence="4 5">NBRC 108759</strain>
    </source>
</reference>
<sequence length="586" mass="63739">MKKTVLTLVALLIFYVGQSQTFTSNFITYNVTSIQKKTVDITDYNNAGGTAVNIPETVTHNSIVYKVTTIGFGAFSGNSVTGVQISSVTFPDTIVEIGKQSFQSNNLTSIILPSSLKIIGDYAFQGNDLELITIPEDVTTIGKGAFRVNPLEKIIAHPTNPPTITTLTGPDDTFDIGGNRSNIDLLFPFGTEDAYVNNTGALWTGFKSVSEFFINNYITYQVTSPMPYEVKTIDYDSTGGSNVVIINTVTHASTSFTVNAIDDWAFYNNNLTGITIPNSILTIGDNAFRTNNITNFNIPNSVTSIGKSAFKNNSLANIVIPNSVTDIDENAFEDNQLTSVTLSNALTEIKPYVFQNNLLASLTIPSNVTIIQKNAFLNNKLTSLTIPSNVGVINQRAFKENLLSSLTIENGLHTINQEAFRDNQLTTLTIPSSVSLFGNACFLDNSLTNITAMRSTAPNINTDATWDTFAGDRSGIDLTIPAGSMASYVTGTNAEWTGFNSVTEDASLSTSTFDIKNNVKLITSDDQIEITTSNNLLFKSYSLYNINGSKIKSGKESNININRFSKGIYILNIAFDKGQLTKKFIK</sequence>
<name>A0A2S7WMJ8_9FLAO</name>
<dbReference type="InterPro" id="IPR053139">
    <property type="entry name" value="Surface_bspA-like"/>
</dbReference>
<evidence type="ECO:0000256" key="1">
    <source>
        <dbReference type="ARBA" id="ARBA00022729"/>
    </source>
</evidence>